<evidence type="ECO:0000313" key="3">
    <source>
        <dbReference type="EMBL" id="ACU36648.1"/>
    </source>
</evidence>
<evidence type="ECO:0000259" key="2">
    <source>
        <dbReference type="Pfam" id="PF01636"/>
    </source>
</evidence>
<dbReference type="SUPFAM" id="SSF52540">
    <property type="entry name" value="P-loop containing nucleoside triphosphate hydrolases"/>
    <property type="match status" value="1"/>
</dbReference>
<dbReference type="eggNOG" id="COG3903">
    <property type="taxonomic scope" value="Bacteria"/>
</dbReference>
<reference evidence="3 4" key="1">
    <citation type="journal article" date="2009" name="Stand. Genomic Sci.">
        <title>Complete genome sequence of Actinosynnema mirum type strain (101).</title>
        <authorList>
            <person name="Land M."/>
            <person name="Lapidus A."/>
            <person name="Mayilraj S."/>
            <person name="Chen F."/>
            <person name="Copeland A."/>
            <person name="Del Rio T.G."/>
            <person name="Nolan M."/>
            <person name="Lucas S."/>
            <person name="Tice H."/>
            <person name="Cheng J.F."/>
            <person name="Chertkov O."/>
            <person name="Bruce D."/>
            <person name="Goodwin L."/>
            <person name="Pitluck S."/>
            <person name="Rohde M."/>
            <person name="Goker M."/>
            <person name="Pati A."/>
            <person name="Ivanova N."/>
            <person name="Mavromatis K."/>
            <person name="Chen A."/>
            <person name="Palaniappan K."/>
            <person name="Hauser L."/>
            <person name="Chang Y.J."/>
            <person name="Jeffries C.C."/>
            <person name="Brettin T."/>
            <person name="Detter J.C."/>
            <person name="Han C."/>
            <person name="Chain P."/>
            <person name="Tindall B.J."/>
            <person name="Bristow J."/>
            <person name="Eisen J.A."/>
            <person name="Markowitz V."/>
            <person name="Hugenholtz P."/>
            <person name="Kyrpides N.C."/>
            <person name="Klenk H.P."/>
        </authorList>
    </citation>
    <scope>NUCLEOTIDE SEQUENCE [LARGE SCALE GENOMIC DNA]</scope>
    <source>
        <strain evidence="4">ATCC 29888 / DSM 43827 / JCM 3225 / NBRC 14064 / NCIMB 13271 / NRRL B-12336 / IMRU 3971 / 101</strain>
    </source>
</reference>
<organism evidence="3 4">
    <name type="scientific">Actinosynnema mirum (strain ATCC 29888 / DSM 43827 / JCM 3225 / NBRC 14064 / NCIMB 13271 / NRRL B-12336 / IMRU 3971 / 101)</name>
    <dbReference type="NCBI Taxonomy" id="446462"/>
    <lineage>
        <taxon>Bacteria</taxon>
        <taxon>Bacillati</taxon>
        <taxon>Actinomycetota</taxon>
        <taxon>Actinomycetes</taxon>
        <taxon>Pseudonocardiales</taxon>
        <taxon>Pseudonocardiaceae</taxon>
        <taxon>Actinosynnema</taxon>
    </lineage>
</organism>
<dbReference type="Pfam" id="PF01636">
    <property type="entry name" value="APH"/>
    <property type="match status" value="1"/>
</dbReference>
<evidence type="ECO:0000256" key="1">
    <source>
        <dbReference type="SAM" id="MobiDB-lite"/>
    </source>
</evidence>
<dbReference type="InterPro" id="IPR027417">
    <property type="entry name" value="P-loop_NTPase"/>
</dbReference>
<accession>C6WNX9</accession>
<dbReference type="PANTHER" id="PTHR47691:SF3">
    <property type="entry name" value="HTH-TYPE TRANSCRIPTIONAL REGULATOR RV0890C-RELATED"/>
    <property type="match status" value="1"/>
</dbReference>
<dbReference type="InterPro" id="IPR019734">
    <property type="entry name" value="TPR_rpt"/>
</dbReference>
<dbReference type="OrthoDB" id="3275754at2"/>
<feature type="region of interest" description="Disordered" evidence="1">
    <location>
        <begin position="116"/>
        <end position="139"/>
    </location>
</feature>
<dbReference type="EMBL" id="CP001630">
    <property type="protein sequence ID" value="ACU36648.1"/>
    <property type="molecule type" value="Genomic_DNA"/>
</dbReference>
<feature type="compositionally biased region" description="Pro residues" evidence="1">
    <location>
        <begin position="120"/>
        <end position="134"/>
    </location>
</feature>
<dbReference type="HOGENOM" id="CLU_004665_2_1_11"/>
<dbReference type="Gene3D" id="3.90.1200.10">
    <property type="match status" value="1"/>
</dbReference>
<dbReference type="Gene3D" id="1.25.40.10">
    <property type="entry name" value="Tetratricopeptide repeat domain"/>
    <property type="match status" value="2"/>
</dbReference>
<dbReference type="KEGG" id="ami:Amir_2713"/>
<protein>
    <submittedName>
        <fullName evidence="3">NB-ARC domain protein</fullName>
    </submittedName>
</protein>
<dbReference type="eggNOG" id="COG3173">
    <property type="taxonomic scope" value="Bacteria"/>
</dbReference>
<dbReference type="GO" id="GO:0043531">
    <property type="term" value="F:ADP binding"/>
    <property type="evidence" value="ECO:0007669"/>
    <property type="project" value="InterPro"/>
</dbReference>
<dbReference type="AlphaFoldDB" id="C6WNX9"/>
<dbReference type="InterPro" id="IPR002575">
    <property type="entry name" value="Aminoglycoside_PTrfase"/>
</dbReference>
<feature type="region of interest" description="Disordered" evidence="1">
    <location>
        <begin position="157"/>
        <end position="181"/>
    </location>
</feature>
<dbReference type="SUPFAM" id="SSF48452">
    <property type="entry name" value="TPR-like"/>
    <property type="match status" value="1"/>
</dbReference>
<keyword evidence="4" id="KW-1185">Reference proteome</keyword>
<feature type="domain" description="Aminoglycoside phosphotransferase" evidence="2">
    <location>
        <begin position="28"/>
        <end position="117"/>
    </location>
</feature>
<dbReference type="STRING" id="446462.Amir_2713"/>
<gene>
    <name evidence="3" type="ordered locus">Amir_2713</name>
</gene>
<evidence type="ECO:0000313" key="4">
    <source>
        <dbReference type="Proteomes" id="UP000002213"/>
    </source>
</evidence>
<dbReference type="SUPFAM" id="SSF56112">
    <property type="entry name" value="Protein kinase-like (PK-like)"/>
    <property type="match status" value="1"/>
</dbReference>
<name>C6WNX9_ACTMD</name>
<dbReference type="SMART" id="SM00028">
    <property type="entry name" value="TPR"/>
    <property type="match status" value="4"/>
</dbReference>
<proteinExistence type="predicted"/>
<dbReference type="PRINTS" id="PR00364">
    <property type="entry name" value="DISEASERSIST"/>
</dbReference>
<dbReference type="Proteomes" id="UP000002213">
    <property type="component" value="Chromosome"/>
</dbReference>
<dbReference type="PANTHER" id="PTHR47691">
    <property type="entry name" value="REGULATOR-RELATED"/>
    <property type="match status" value="1"/>
</dbReference>
<dbReference type="Gene3D" id="3.40.50.300">
    <property type="entry name" value="P-loop containing nucleotide triphosphate hydrolases"/>
    <property type="match status" value="1"/>
</dbReference>
<dbReference type="InterPro" id="IPR011990">
    <property type="entry name" value="TPR-like_helical_dom_sf"/>
</dbReference>
<dbReference type="InterPro" id="IPR011009">
    <property type="entry name" value="Kinase-like_dom_sf"/>
</dbReference>
<sequence>MNAPGRWEATADLVRLLVAEAHPDLAVRLPVLNDESAVLPATAHLSRAADEVDSVALQDIWSDAVNAPEWEAPPVRLHGDLPPANVITNNGALTGVVDFGEMRAGDPAVDLSAAWKPLAANPPGPRRPPNPAPPARAAGQLIPLPRQRFPATVVLPRPRGAQMPEPTPLPALPAKPRRLPPEPTRFVGRDAELDRLDMALHAAQAEGVPPVLALAGAGGVGKTWLAVRWAHRNAGRFPDGQLFVDLRGFTPDGAPMETSVAVRGFLDALGVEPSRIPTDLHDQAGLYRSLLADRRVLVVLDNAASAEQVAPLLPGGRSSAVIVTSRNALRPLFVQHDVHHERLPPLTADEAEALLTARLGAQRVAEEREAVAELVSLCRGSALALALVASRARLRPRAPLAGFAAELRESGLAALDDDDPAVSLPAVLSWSYDALPPERRRLFALIGLSPGPDLSREATASLVDLPPSAAAQALRALEEASLLEQDDRGRYSMHDLVRVHALAVAHEALDADEREAALTRLLDHYARTAHACDRLLAPHRQPLPLPPPARGALVRPPAGTTEAMSWLAEEHPNLLAAQESAAGAGEHHTAWLLAWGADSFHGRCGHLRDRVLTWQRAVESAEHLAEPMPLIRANRFLGRALAHLGRHRAAVVHLHKALALAEAGDDRSERAHSHRMLAWVRCEVGDDERGLADARLACELFRDLDQPVWEAAALTYRGLLTARLIDRAAGRADCEAALELYRAHPNPDGEATTRHYLAAIEHGDGRHREAVGHCAEALRLYRGLHNTNMTADVLEQLGEAHAALGAEDAARVAWKEALVLYEGQGREDAAGRVRGVLG</sequence>